<dbReference type="EnsemblMetazoa" id="PHUM090840-RA">
    <property type="protein sequence ID" value="PHUM090840-PA"/>
    <property type="gene ID" value="PHUM090840"/>
</dbReference>
<reference evidence="2" key="3">
    <citation type="submission" date="2020-05" db="UniProtKB">
        <authorList>
            <consortium name="EnsemblMetazoa"/>
        </authorList>
    </citation>
    <scope>IDENTIFICATION</scope>
    <source>
        <strain evidence="2">USDA</strain>
    </source>
</reference>
<dbReference type="Proteomes" id="UP000009046">
    <property type="component" value="Unassembled WGS sequence"/>
</dbReference>
<organism>
    <name type="scientific">Pediculus humanus subsp. corporis</name>
    <name type="common">Body louse</name>
    <dbReference type="NCBI Taxonomy" id="121224"/>
    <lineage>
        <taxon>Eukaryota</taxon>
        <taxon>Metazoa</taxon>
        <taxon>Ecdysozoa</taxon>
        <taxon>Arthropoda</taxon>
        <taxon>Hexapoda</taxon>
        <taxon>Insecta</taxon>
        <taxon>Pterygota</taxon>
        <taxon>Neoptera</taxon>
        <taxon>Paraneoptera</taxon>
        <taxon>Psocodea</taxon>
        <taxon>Troctomorpha</taxon>
        <taxon>Phthiraptera</taxon>
        <taxon>Anoplura</taxon>
        <taxon>Pediculidae</taxon>
        <taxon>Pediculus</taxon>
    </lineage>
</organism>
<dbReference type="GeneID" id="8237980"/>
<sequence length="63" mass="7398">MMELRESFSPDDRLTLRHELTSATSLLKKKNVEIHHPSENVLKHLTNKKKKICQKMVAEEIKN</sequence>
<dbReference type="EMBL" id="DS235060">
    <property type="protein sequence ID" value="EEB11135.1"/>
    <property type="molecule type" value="Genomic_DNA"/>
</dbReference>
<dbReference type="CTD" id="8237980"/>
<evidence type="ECO:0000313" key="1">
    <source>
        <dbReference type="EMBL" id="EEB11135.1"/>
    </source>
</evidence>
<dbReference type="AlphaFoldDB" id="E0VCM9"/>
<evidence type="ECO:0000313" key="2">
    <source>
        <dbReference type="EnsemblMetazoa" id="PHUM090840-PA"/>
    </source>
</evidence>
<dbReference type="HOGENOM" id="CLU_2888447_0_0_1"/>
<dbReference type="RefSeq" id="XP_002423873.1">
    <property type="nucleotide sequence ID" value="XM_002423828.1"/>
</dbReference>
<protein>
    <submittedName>
        <fullName evidence="1 2">Uncharacterized protein</fullName>
    </submittedName>
</protein>
<evidence type="ECO:0000313" key="3">
    <source>
        <dbReference type="Proteomes" id="UP000009046"/>
    </source>
</evidence>
<reference evidence="1" key="2">
    <citation type="submission" date="2007-04" db="EMBL/GenBank/DDBJ databases">
        <title>The genome of the human body louse.</title>
        <authorList>
            <consortium name="The Human Body Louse Genome Consortium"/>
            <person name="Kirkness E."/>
            <person name="Walenz B."/>
            <person name="Hass B."/>
            <person name="Bruggner R."/>
            <person name="Strausberg R."/>
        </authorList>
    </citation>
    <scope>NUCLEOTIDE SEQUENCE</scope>
    <source>
        <strain evidence="1">USDA</strain>
    </source>
</reference>
<gene>
    <name evidence="2" type="primary">8237980</name>
    <name evidence="1" type="ORF">Phum_PHUM090840</name>
</gene>
<keyword evidence="3" id="KW-1185">Reference proteome</keyword>
<dbReference type="InParanoid" id="E0VCM9"/>
<accession>E0VCM9</accession>
<dbReference type="VEuPathDB" id="VectorBase:PHUM090840"/>
<proteinExistence type="predicted"/>
<reference evidence="1" key="1">
    <citation type="submission" date="2007-04" db="EMBL/GenBank/DDBJ databases">
        <title>Annotation of Pediculus humanus corporis strain USDA.</title>
        <authorList>
            <person name="Kirkness E."/>
            <person name="Hannick L."/>
            <person name="Hass B."/>
            <person name="Bruggner R."/>
            <person name="Lawson D."/>
            <person name="Bidwell S."/>
            <person name="Joardar V."/>
            <person name="Caler E."/>
            <person name="Walenz B."/>
            <person name="Inman J."/>
            <person name="Schobel S."/>
            <person name="Galinsky K."/>
            <person name="Amedeo P."/>
            <person name="Strausberg R."/>
        </authorList>
    </citation>
    <scope>NUCLEOTIDE SEQUENCE</scope>
    <source>
        <strain evidence="1">USDA</strain>
    </source>
</reference>
<name>E0VCM9_PEDHC</name>
<dbReference type="EMBL" id="AAZO01001082">
    <property type="status" value="NOT_ANNOTATED_CDS"/>
    <property type="molecule type" value="Genomic_DNA"/>
</dbReference>
<dbReference type="KEGG" id="phu:Phum_PHUM090840"/>